<evidence type="ECO:0000313" key="6">
    <source>
        <dbReference type="Proteomes" id="UP000014155"/>
    </source>
</evidence>
<sequence>MGKQALYNVRTVVNLKDMLNQSVLLYGSKAAFILNNGGVTENISYSQFKADVDALGTALLELGLKGKCIAVIGENRYEWCVSYLAVTGGAGIVVPIDRELHISEINNILGRCNADAIIYSGKHNDCMKKLSAEIQSVKYFINMDESRDSDFYLSFKGLVERGKELLALDRLDYVAAEIDRDALAVLLFTSGTTGLAKGVMLSHRNICSNVVSVRSTVLVDTNDTSLSILPMHHTYECTIGFLAFIYSGATISFNEGLKHIARNLKEMKPTVLVVVPLILENLYKKIWTQAGKQKFGRLKLKLALIITAILNHLFRIDIANRVFKQVHDNVGGRLRLILTGAAAIDPSVSKGFRRMGIKVLQGYGLTECAPLVTGNRDHEYRDSSVGKALPGVEVKINNPDENGVGEILVKGENVMLGYYKDEEETGRNLINGWFHTGDLGMVDKSGYVYITGRSKNIIITNNGKNVYPEELEASINKNPCVQESLVSGEIDRTTGETHIHAHILPNLEYIKEKFKGVSLTKDELLKLFNEIVKSINKDLPIYRRIRKFTLRESEFIKTTTKKIKRYCPENVEG</sequence>
<evidence type="ECO:0000256" key="2">
    <source>
        <dbReference type="ARBA" id="ARBA00022840"/>
    </source>
</evidence>
<dbReference type="InterPro" id="IPR045851">
    <property type="entry name" value="AMP-bd_C_sf"/>
</dbReference>
<dbReference type="EMBL" id="AORV01000005">
    <property type="protein sequence ID" value="EMS74124.1"/>
    <property type="molecule type" value="Genomic_DNA"/>
</dbReference>
<keyword evidence="6" id="KW-1185">Reference proteome</keyword>
<organism evidence="5 6">
    <name type="scientific">Ruminiclostridium cellobioparum subsp. termitidis CT1112</name>
    <dbReference type="NCBI Taxonomy" id="1195236"/>
    <lineage>
        <taxon>Bacteria</taxon>
        <taxon>Bacillati</taxon>
        <taxon>Bacillota</taxon>
        <taxon>Clostridia</taxon>
        <taxon>Eubacteriales</taxon>
        <taxon>Oscillospiraceae</taxon>
        <taxon>Ruminiclostridium</taxon>
    </lineage>
</organism>
<dbReference type="InterPro" id="IPR042099">
    <property type="entry name" value="ANL_N_sf"/>
</dbReference>
<dbReference type="Pfam" id="PF23562">
    <property type="entry name" value="AMP-binding_C_3"/>
    <property type="match status" value="1"/>
</dbReference>
<dbReference type="Gene3D" id="3.40.50.12780">
    <property type="entry name" value="N-terminal domain of ligase-like"/>
    <property type="match status" value="1"/>
</dbReference>
<dbReference type="SUPFAM" id="SSF56801">
    <property type="entry name" value="Acetyl-CoA synthetase-like"/>
    <property type="match status" value="1"/>
</dbReference>
<dbReference type="PATRIC" id="fig|1195236.3.peg.148"/>
<dbReference type="GO" id="GO:0005524">
    <property type="term" value="F:ATP binding"/>
    <property type="evidence" value="ECO:0007669"/>
    <property type="project" value="UniProtKB-KW"/>
</dbReference>
<dbReference type="STRING" id="1195236.CTER_2906"/>
<evidence type="ECO:0000256" key="1">
    <source>
        <dbReference type="ARBA" id="ARBA00022741"/>
    </source>
</evidence>
<dbReference type="GO" id="GO:0004467">
    <property type="term" value="F:long-chain fatty acid-CoA ligase activity"/>
    <property type="evidence" value="ECO:0007669"/>
    <property type="project" value="UniProtKB-EC"/>
</dbReference>
<dbReference type="eggNOG" id="COG1022">
    <property type="taxonomic scope" value="Bacteria"/>
</dbReference>
<dbReference type="Pfam" id="PF00501">
    <property type="entry name" value="AMP-binding"/>
    <property type="match status" value="1"/>
</dbReference>
<keyword evidence="1" id="KW-0547">Nucleotide-binding</keyword>
<dbReference type="RefSeq" id="WP_004622930.1">
    <property type="nucleotide sequence ID" value="NZ_AORV01000005.1"/>
</dbReference>
<dbReference type="EC" id="6.2.1.3" evidence="5"/>
<dbReference type="PANTHER" id="PTHR43272:SF33">
    <property type="entry name" value="AMP-BINDING DOMAIN-CONTAINING PROTEIN-RELATED"/>
    <property type="match status" value="1"/>
</dbReference>
<dbReference type="GO" id="GO:0016020">
    <property type="term" value="C:membrane"/>
    <property type="evidence" value="ECO:0007669"/>
    <property type="project" value="TreeGrafter"/>
</dbReference>
<keyword evidence="5" id="KW-0436">Ligase</keyword>
<dbReference type="AlphaFoldDB" id="S0FYC1"/>
<name>S0FYC1_RUMCE</name>
<keyword evidence="2" id="KW-0067">ATP-binding</keyword>
<dbReference type="Gene3D" id="3.30.300.30">
    <property type="match status" value="1"/>
</dbReference>
<accession>S0FYC1</accession>
<feature type="domain" description="AMP-dependent synthetase/ligase" evidence="4">
    <location>
        <begin position="28"/>
        <end position="419"/>
    </location>
</feature>
<protein>
    <submittedName>
        <fullName evidence="5">Long-chain acyl-CoA synthetases (AMP-forming)</fullName>
        <ecNumber evidence="5">6.2.1.3</ecNumber>
    </submittedName>
</protein>
<dbReference type="PROSITE" id="PS00455">
    <property type="entry name" value="AMP_BINDING"/>
    <property type="match status" value="1"/>
</dbReference>
<dbReference type="InterPro" id="IPR020845">
    <property type="entry name" value="AMP-binding_CS"/>
</dbReference>
<dbReference type="InterPro" id="IPR000873">
    <property type="entry name" value="AMP-dep_synth/lig_dom"/>
</dbReference>
<reference evidence="5 6" key="1">
    <citation type="journal article" date="2013" name="Genome Announc.">
        <title>Draft Genome Sequence of the Cellulolytic, Mesophilic, Anaerobic Bacterium Clostridium termitidis Strain CT1112 (DSM 5398).</title>
        <authorList>
            <person name="Lal S."/>
            <person name="Ramachandran U."/>
            <person name="Zhang X."/>
            <person name="Munir R."/>
            <person name="Sparling R."/>
            <person name="Levin D.B."/>
        </authorList>
    </citation>
    <scope>NUCLEOTIDE SEQUENCE [LARGE SCALE GENOMIC DNA]</scope>
    <source>
        <strain evidence="5 6">CT1112</strain>
    </source>
</reference>
<dbReference type="PANTHER" id="PTHR43272">
    <property type="entry name" value="LONG-CHAIN-FATTY-ACID--COA LIGASE"/>
    <property type="match status" value="1"/>
</dbReference>
<comment type="catalytic activity">
    <reaction evidence="3">
        <text>a long-chain fatty acid + ATP + CoA = a long-chain fatty acyl-CoA + AMP + diphosphate</text>
        <dbReference type="Rhea" id="RHEA:15421"/>
        <dbReference type="ChEBI" id="CHEBI:30616"/>
        <dbReference type="ChEBI" id="CHEBI:33019"/>
        <dbReference type="ChEBI" id="CHEBI:57287"/>
        <dbReference type="ChEBI" id="CHEBI:57560"/>
        <dbReference type="ChEBI" id="CHEBI:83139"/>
        <dbReference type="ChEBI" id="CHEBI:456215"/>
        <dbReference type="EC" id="6.2.1.3"/>
    </reaction>
    <physiologicalReaction direction="left-to-right" evidence="3">
        <dbReference type="Rhea" id="RHEA:15422"/>
    </physiologicalReaction>
</comment>
<proteinExistence type="predicted"/>
<evidence type="ECO:0000256" key="3">
    <source>
        <dbReference type="ARBA" id="ARBA00024484"/>
    </source>
</evidence>
<evidence type="ECO:0000313" key="5">
    <source>
        <dbReference type="EMBL" id="EMS74124.1"/>
    </source>
</evidence>
<comment type="caution">
    <text evidence="5">The sequence shown here is derived from an EMBL/GenBank/DDBJ whole genome shotgun (WGS) entry which is preliminary data.</text>
</comment>
<evidence type="ECO:0000259" key="4">
    <source>
        <dbReference type="Pfam" id="PF00501"/>
    </source>
</evidence>
<gene>
    <name evidence="5" type="ORF">CTER_2906</name>
</gene>
<dbReference type="Proteomes" id="UP000014155">
    <property type="component" value="Unassembled WGS sequence"/>
</dbReference>